<keyword evidence="5" id="KW-0762">Sugar transport</keyword>
<evidence type="ECO:0000256" key="1">
    <source>
        <dbReference type="ARBA" id="ARBA00004651"/>
    </source>
</evidence>
<comment type="similarity">
    <text evidence="2">Belongs to the binding-protein-dependent transport system permease family. MalFG subfamily.</text>
</comment>
<feature type="domain" description="ABC transmembrane type-1" evidence="10">
    <location>
        <begin position="64"/>
        <end position="251"/>
    </location>
</feature>
<sequence length="266" mass="28910">MKLVYLGALIVGAYFLFPLYVLVLLAFNEPSSTLLAKYPSLLPLSLTLNNLKASLQGSEFLDPFMKSLETATLVGLVTILLAVPAGYGLSRLPRSISYPFLVLLLVTNMMPAIVIGIPIAVEFIKLHLFESVIGLALAQTLVTLPIATFIIQGTFSSIPVDLENQARIDGAGLFRRLFSILLPLAAPGIAAAFLISWMFSWDEFTYAILLIPFHSTLPVTIYLDVTRGNLLAGVAFSLIFTLPVIVLTFALQKYLRGEYLAGGIKG</sequence>
<evidence type="ECO:0000259" key="10">
    <source>
        <dbReference type="PROSITE" id="PS50928"/>
    </source>
</evidence>
<keyword evidence="7 9" id="KW-1133">Transmembrane helix</keyword>
<dbReference type="EMBL" id="CP002656">
    <property type="protein sequence ID" value="AEB95064.1"/>
    <property type="molecule type" value="Genomic_DNA"/>
</dbReference>
<evidence type="ECO:0000313" key="11">
    <source>
        <dbReference type="EMBL" id="AEB95064.1"/>
    </source>
</evidence>
<dbReference type="PATRIC" id="fig|1006006.8.peg.954"/>
<evidence type="ECO:0000256" key="3">
    <source>
        <dbReference type="ARBA" id="ARBA00022448"/>
    </source>
</evidence>
<accession>F4G2L6</accession>
<feature type="transmembrane region" description="Helical" evidence="9">
    <location>
        <begin position="133"/>
        <end position="156"/>
    </location>
</feature>
<protein>
    <submittedName>
        <fullName evidence="11">Binding-protein-dependent transport systems inner membrane component</fullName>
    </submittedName>
</protein>
<evidence type="ECO:0000256" key="5">
    <source>
        <dbReference type="ARBA" id="ARBA00022597"/>
    </source>
</evidence>
<dbReference type="HOGENOM" id="CLU_016047_1_2_2"/>
<dbReference type="OrthoDB" id="57451at2157"/>
<dbReference type="PANTHER" id="PTHR32243">
    <property type="entry name" value="MALTOSE TRANSPORT SYSTEM PERMEASE-RELATED"/>
    <property type="match status" value="1"/>
</dbReference>
<dbReference type="KEGG" id="mcn:Mcup_0959"/>
<evidence type="ECO:0000256" key="2">
    <source>
        <dbReference type="ARBA" id="ARBA00009047"/>
    </source>
</evidence>
<evidence type="ECO:0000256" key="4">
    <source>
        <dbReference type="ARBA" id="ARBA00022475"/>
    </source>
</evidence>
<dbReference type="SUPFAM" id="SSF161098">
    <property type="entry name" value="MetI-like"/>
    <property type="match status" value="1"/>
</dbReference>
<dbReference type="InterPro" id="IPR035906">
    <property type="entry name" value="MetI-like_sf"/>
</dbReference>
<proteinExistence type="inferred from homology"/>
<dbReference type="PROSITE" id="PS50928">
    <property type="entry name" value="ABC_TM1"/>
    <property type="match status" value="1"/>
</dbReference>
<feature type="transmembrane region" description="Helical" evidence="9">
    <location>
        <begin position="6"/>
        <end position="27"/>
    </location>
</feature>
<feature type="transmembrane region" description="Helical" evidence="9">
    <location>
        <begin position="230"/>
        <end position="251"/>
    </location>
</feature>
<name>F4G2L6_METCR</name>
<feature type="transmembrane region" description="Helical" evidence="9">
    <location>
        <begin position="177"/>
        <end position="198"/>
    </location>
</feature>
<evidence type="ECO:0000256" key="8">
    <source>
        <dbReference type="ARBA" id="ARBA00023136"/>
    </source>
</evidence>
<feature type="transmembrane region" description="Helical" evidence="9">
    <location>
        <begin position="101"/>
        <end position="121"/>
    </location>
</feature>
<comment type="subcellular location">
    <subcellularLocation>
        <location evidence="1 9">Cell membrane</location>
        <topology evidence="1 9">Multi-pass membrane protein</topology>
    </subcellularLocation>
</comment>
<dbReference type="STRING" id="1006006.Mcup_0959"/>
<dbReference type="GO" id="GO:0055085">
    <property type="term" value="P:transmembrane transport"/>
    <property type="evidence" value="ECO:0007669"/>
    <property type="project" value="InterPro"/>
</dbReference>
<organism evidence="11 12">
    <name type="scientific">Metallosphaera cuprina (strain Ar-4)</name>
    <dbReference type="NCBI Taxonomy" id="1006006"/>
    <lineage>
        <taxon>Archaea</taxon>
        <taxon>Thermoproteota</taxon>
        <taxon>Thermoprotei</taxon>
        <taxon>Sulfolobales</taxon>
        <taxon>Sulfolobaceae</taxon>
        <taxon>Metallosphaera</taxon>
    </lineage>
</organism>
<dbReference type="CDD" id="cd06261">
    <property type="entry name" value="TM_PBP2"/>
    <property type="match status" value="1"/>
</dbReference>
<dbReference type="GeneID" id="10493150"/>
<feature type="transmembrane region" description="Helical" evidence="9">
    <location>
        <begin position="71"/>
        <end position="89"/>
    </location>
</feature>
<evidence type="ECO:0000256" key="9">
    <source>
        <dbReference type="RuleBase" id="RU363032"/>
    </source>
</evidence>
<dbReference type="Gene3D" id="1.10.3720.10">
    <property type="entry name" value="MetI-like"/>
    <property type="match status" value="1"/>
</dbReference>
<dbReference type="InterPro" id="IPR050901">
    <property type="entry name" value="BP-dep_ABC_trans_perm"/>
</dbReference>
<dbReference type="RefSeq" id="WP_013737562.1">
    <property type="nucleotide sequence ID" value="NC_015435.1"/>
</dbReference>
<evidence type="ECO:0000256" key="6">
    <source>
        <dbReference type="ARBA" id="ARBA00022692"/>
    </source>
</evidence>
<dbReference type="GO" id="GO:0005886">
    <property type="term" value="C:plasma membrane"/>
    <property type="evidence" value="ECO:0007669"/>
    <property type="project" value="UniProtKB-SubCell"/>
</dbReference>
<dbReference type="AlphaFoldDB" id="F4G2L6"/>
<evidence type="ECO:0000313" key="12">
    <source>
        <dbReference type="Proteomes" id="UP000007812"/>
    </source>
</evidence>
<dbReference type="eggNOG" id="arCOG00159">
    <property type="taxonomic scope" value="Archaea"/>
</dbReference>
<keyword evidence="8 9" id="KW-0472">Membrane</keyword>
<evidence type="ECO:0000256" key="7">
    <source>
        <dbReference type="ARBA" id="ARBA00022989"/>
    </source>
</evidence>
<dbReference type="InterPro" id="IPR000515">
    <property type="entry name" value="MetI-like"/>
</dbReference>
<gene>
    <name evidence="11" type="ordered locus">Mcup_0959</name>
</gene>
<dbReference type="PANTHER" id="PTHR32243:SF50">
    <property type="entry name" value="MALTOSE_MALTODEXTRIN TRANSPORT SYSTEM PERMEASE PROTEIN MALG"/>
    <property type="match status" value="1"/>
</dbReference>
<keyword evidence="12" id="KW-1185">Reference proteome</keyword>
<keyword evidence="3 9" id="KW-0813">Transport</keyword>
<dbReference type="Proteomes" id="UP000007812">
    <property type="component" value="Chromosome"/>
</dbReference>
<dbReference type="Pfam" id="PF00528">
    <property type="entry name" value="BPD_transp_1"/>
    <property type="match status" value="1"/>
</dbReference>
<reference evidence="11 12" key="1">
    <citation type="journal article" date="2011" name="J. Bacteriol.">
        <title>Complete genome sequence of Metallosphaera cuprina, a metal sulfide-oxidizing archaeon from a hot spring.</title>
        <authorList>
            <person name="Liu L.J."/>
            <person name="You X.Y."/>
            <person name="Zheng H."/>
            <person name="Wang S."/>
            <person name="Jiang C.Y."/>
            <person name="Liu S.J."/>
        </authorList>
    </citation>
    <scope>NUCLEOTIDE SEQUENCE [LARGE SCALE GENOMIC DNA]</scope>
    <source>
        <strain evidence="11 12">Ar-4</strain>
    </source>
</reference>
<keyword evidence="6 9" id="KW-0812">Transmembrane</keyword>
<feature type="transmembrane region" description="Helical" evidence="9">
    <location>
        <begin position="204"/>
        <end position="223"/>
    </location>
</feature>
<keyword evidence="4" id="KW-1003">Cell membrane</keyword>